<comment type="similarity">
    <text evidence="2">Belongs to the UPP synthase family. Z-FPP synthase subfamily.</text>
</comment>
<reference evidence="3" key="1">
    <citation type="submission" date="2020-10" db="EMBL/GenBank/DDBJ databases">
        <title>Taxonomic study of unclassified bacteria belonging to the class Ktedonobacteria.</title>
        <authorList>
            <person name="Yabe S."/>
            <person name="Wang C.M."/>
            <person name="Zheng Y."/>
            <person name="Sakai Y."/>
            <person name="Cavaletti L."/>
            <person name="Monciardini P."/>
            <person name="Donadio S."/>
        </authorList>
    </citation>
    <scope>NUCLEOTIDE SEQUENCE</scope>
    <source>
        <strain evidence="3">SOSP1-1</strain>
    </source>
</reference>
<organism evidence="3 4">
    <name type="scientific">Ktedonospora formicarum</name>
    <dbReference type="NCBI Taxonomy" id="2778364"/>
    <lineage>
        <taxon>Bacteria</taxon>
        <taxon>Bacillati</taxon>
        <taxon>Chloroflexota</taxon>
        <taxon>Ktedonobacteria</taxon>
        <taxon>Ktedonobacterales</taxon>
        <taxon>Ktedonobacteraceae</taxon>
        <taxon>Ktedonospora</taxon>
    </lineage>
</organism>
<evidence type="ECO:0000256" key="2">
    <source>
        <dbReference type="ARBA" id="ARBA00038453"/>
    </source>
</evidence>
<protein>
    <submittedName>
        <fullName evidence="3">Uncharacterized protein</fullName>
    </submittedName>
</protein>
<proteinExistence type="inferred from homology"/>
<dbReference type="GO" id="GO:0016094">
    <property type="term" value="P:polyprenol biosynthetic process"/>
    <property type="evidence" value="ECO:0007669"/>
    <property type="project" value="TreeGrafter"/>
</dbReference>
<dbReference type="PANTHER" id="PTHR10291">
    <property type="entry name" value="DEHYDRODOLICHYL DIPHOSPHATE SYNTHASE FAMILY MEMBER"/>
    <property type="match status" value="1"/>
</dbReference>
<dbReference type="Gene3D" id="3.40.1180.10">
    <property type="entry name" value="Decaprenyl diphosphate synthase-like"/>
    <property type="match status" value="1"/>
</dbReference>
<evidence type="ECO:0000256" key="1">
    <source>
        <dbReference type="ARBA" id="ARBA00022679"/>
    </source>
</evidence>
<dbReference type="RefSeq" id="WP_220196449.1">
    <property type="nucleotide sequence ID" value="NZ_BNJF01000002.1"/>
</dbReference>
<accession>A0A8J3HZL1</accession>
<dbReference type="Proteomes" id="UP000612362">
    <property type="component" value="Unassembled WGS sequence"/>
</dbReference>
<dbReference type="PANTHER" id="PTHR10291:SF43">
    <property type="entry name" value="DEHYDRODOLICHYL DIPHOSPHATE SYNTHASE COMPLEX SUBUNIT DHDDS"/>
    <property type="match status" value="1"/>
</dbReference>
<gene>
    <name evidence="3" type="ORF">KSX_53100</name>
</gene>
<evidence type="ECO:0000313" key="3">
    <source>
        <dbReference type="EMBL" id="GHO47147.1"/>
    </source>
</evidence>
<name>A0A8J3HZL1_9CHLR</name>
<comment type="caution">
    <text evidence="3">The sequence shown here is derived from an EMBL/GenBank/DDBJ whole genome shotgun (WGS) entry which is preliminary data.</text>
</comment>
<keyword evidence="1" id="KW-0808">Transferase</keyword>
<dbReference type="InterPro" id="IPR036424">
    <property type="entry name" value="UPP_synth-like_sf"/>
</dbReference>
<dbReference type="InterPro" id="IPR001441">
    <property type="entry name" value="UPP_synth-like"/>
</dbReference>
<dbReference type="SUPFAM" id="SSF64005">
    <property type="entry name" value="Undecaprenyl diphosphate synthase"/>
    <property type="match status" value="1"/>
</dbReference>
<sequence length="69" mass="8161">MEHRPKTIWSCQGAEKLEEILHWCYELGIHIVSVWCLSLNNFQRDRAEIDVIFDLVKKKSGDFVQRSDV</sequence>
<dbReference type="GO" id="GO:0045547">
    <property type="term" value="F:ditrans,polycis-polyprenyl diphosphate synthase [(2E,6E)-farnesyl diphosphate specific] activity"/>
    <property type="evidence" value="ECO:0007669"/>
    <property type="project" value="TreeGrafter"/>
</dbReference>
<evidence type="ECO:0000313" key="4">
    <source>
        <dbReference type="Proteomes" id="UP000612362"/>
    </source>
</evidence>
<dbReference type="AlphaFoldDB" id="A0A8J3HZL1"/>
<keyword evidence="4" id="KW-1185">Reference proteome</keyword>
<dbReference type="Pfam" id="PF01255">
    <property type="entry name" value="Prenyltransf"/>
    <property type="match status" value="1"/>
</dbReference>
<dbReference type="EMBL" id="BNJF01000002">
    <property type="protein sequence ID" value="GHO47147.1"/>
    <property type="molecule type" value="Genomic_DNA"/>
</dbReference>